<evidence type="ECO:0000256" key="2">
    <source>
        <dbReference type="ARBA" id="ARBA00007306"/>
    </source>
</evidence>
<dbReference type="GO" id="GO:0005634">
    <property type="term" value="C:nucleus"/>
    <property type="evidence" value="ECO:0007669"/>
    <property type="project" value="UniProtKB-SubCell"/>
</dbReference>
<dbReference type="SMART" id="SM00320">
    <property type="entry name" value="WD40"/>
    <property type="match status" value="5"/>
</dbReference>
<dbReference type="InterPro" id="IPR045145">
    <property type="entry name" value="PTHR15271"/>
</dbReference>
<feature type="compositionally biased region" description="Basic and acidic residues" evidence="10">
    <location>
        <begin position="451"/>
        <end position="462"/>
    </location>
</feature>
<dbReference type="Gene3D" id="2.130.10.10">
    <property type="entry name" value="YVTN repeat-like/Quinoprotein amine dehydrogenase"/>
    <property type="match status" value="3"/>
</dbReference>
<dbReference type="PRINTS" id="PR01217">
    <property type="entry name" value="PRICHEXTENSN"/>
</dbReference>
<dbReference type="Pfam" id="PF24105">
    <property type="entry name" value="Beta-prop_CAF1B_HIR1"/>
    <property type="match status" value="1"/>
</dbReference>
<organism evidence="12 13">
    <name type="scientific">Petrolisthes cinctipes</name>
    <name type="common">Flat porcelain crab</name>
    <dbReference type="NCBI Taxonomy" id="88211"/>
    <lineage>
        <taxon>Eukaryota</taxon>
        <taxon>Metazoa</taxon>
        <taxon>Ecdysozoa</taxon>
        <taxon>Arthropoda</taxon>
        <taxon>Crustacea</taxon>
        <taxon>Multicrustacea</taxon>
        <taxon>Malacostraca</taxon>
        <taxon>Eumalacostraca</taxon>
        <taxon>Eucarida</taxon>
        <taxon>Decapoda</taxon>
        <taxon>Pleocyemata</taxon>
        <taxon>Anomura</taxon>
        <taxon>Galatheoidea</taxon>
        <taxon>Porcellanidae</taxon>
        <taxon>Petrolisthes</taxon>
    </lineage>
</organism>
<keyword evidence="6" id="KW-0156">Chromatin regulator</keyword>
<keyword evidence="3 9" id="KW-0853">WD repeat</keyword>
<name>A0AAE1EUX2_PETCI</name>
<dbReference type="PROSITE" id="PS50294">
    <property type="entry name" value="WD_REPEATS_REGION"/>
    <property type="match status" value="2"/>
</dbReference>
<evidence type="ECO:0000256" key="1">
    <source>
        <dbReference type="ARBA" id="ARBA00004123"/>
    </source>
</evidence>
<keyword evidence="8" id="KW-0539">Nucleus</keyword>
<feature type="compositionally biased region" description="Basic and acidic residues" evidence="10">
    <location>
        <begin position="567"/>
        <end position="578"/>
    </location>
</feature>
<evidence type="ECO:0000313" key="12">
    <source>
        <dbReference type="EMBL" id="KAK3861851.1"/>
    </source>
</evidence>
<dbReference type="PANTHER" id="PTHR15271:SF4">
    <property type="entry name" value="CHROMATIN ASSEMBLY FACTOR 1 SUBUNIT B"/>
    <property type="match status" value="1"/>
</dbReference>
<dbReference type="InterPro" id="IPR055410">
    <property type="entry name" value="Beta-prop_CAF1B_HIR1"/>
</dbReference>
<evidence type="ECO:0000256" key="6">
    <source>
        <dbReference type="ARBA" id="ARBA00022853"/>
    </source>
</evidence>
<evidence type="ECO:0000256" key="5">
    <source>
        <dbReference type="ARBA" id="ARBA00022763"/>
    </source>
</evidence>
<feature type="compositionally biased region" description="Polar residues" evidence="10">
    <location>
        <begin position="656"/>
        <end position="670"/>
    </location>
</feature>
<keyword evidence="4" id="KW-0677">Repeat</keyword>
<dbReference type="InterPro" id="IPR036322">
    <property type="entry name" value="WD40_repeat_dom_sf"/>
</dbReference>
<dbReference type="PROSITE" id="PS50082">
    <property type="entry name" value="WD_REPEATS_2"/>
    <property type="match status" value="3"/>
</dbReference>
<feature type="region of interest" description="Disordered" evidence="10">
    <location>
        <begin position="397"/>
        <end position="710"/>
    </location>
</feature>
<accession>A0AAE1EUX2</accession>
<sequence>MKCTIPEISWHNRDPVLALDIQPNSPDGVCRLATASTDTHVVIWQLRVLDNGGVSVEALSDLTRHTRAVNAVRFSPSGEFLASADDEGAVILWRRQEGGSGMDLFEDGGGEGGGENKEHWGVAKLLRGHLEDVYDLSWSQCSHFLVSGSVDNTAILWDITKGRSMSILSEHKGFVQGVSWDPKGQLIATLCSDRCCRIYNISNKKMLIKIYKASLPVVDGEDGVTEKSTRLFYDDTLKSFCRRLCFSPDGELLLTPTGIMESDTASTTNGTYVFARSNPTKPVLYLPTKDKYTLAVRFCPLLFKLRPSPNQEEGQDNAEEQPKLFQLPYRMIFAVATQNAVLLYDTQQPVPFAKLSNIHYTRLSDIAWSSDGRIMVVSSTDGYCSLVSFAPGELGEVYHHETSPPPPGQYSSHNKEANQEVTPAKKTDTQANQADADKTLTLAENNHTPSRKTDTLVDKTPDKPATPTDKSVTPADKPATPADKPASQANMPATPADKPASQADKPATPANKPTTPADKPATPADKATTPADKPATPADKPTTPADKPTTLADKPTTPADKPTTPADKPETPVDKPDTPADTTPKKPLVIRRAGDSSRVRKRVALITLSGPSYKGEDMAKGDTPQPQQQPQSQSLPQEEEMEVVEEMKQRFEADITSPTKTVASPSNTPARTFRNQDKSPSKTPTRTPRRVSLITLSSPKGKKNQVGDQR</sequence>
<dbReference type="GO" id="GO:0006281">
    <property type="term" value="P:DNA repair"/>
    <property type="evidence" value="ECO:0007669"/>
    <property type="project" value="UniProtKB-KW"/>
</dbReference>
<feature type="repeat" description="WD" evidence="9">
    <location>
        <begin position="126"/>
        <end position="167"/>
    </location>
</feature>
<proteinExistence type="inferred from homology"/>
<feature type="compositionally biased region" description="Low complexity" evidence="10">
    <location>
        <begin position="503"/>
        <end position="566"/>
    </location>
</feature>
<feature type="repeat" description="WD" evidence="9">
    <location>
        <begin position="168"/>
        <end position="209"/>
    </location>
</feature>
<evidence type="ECO:0000256" key="10">
    <source>
        <dbReference type="SAM" id="MobiDB-lite"/>
    </source>
</evidence>
<dbReference type="PROSITE" id="PS00678">
    <property type="entry name" value="WD_REPEATS_1"/>
    <property type="match status" value="1"/>
</dbReference>
<dbReference type="GO" id="GO:0006334">
    <property type="term" value="P:nucleosome assembly"/>
    <property type="evidence" value="ECO:0007669"/>
    <property type="project" value="TreeGrafter"/>
</dbReference>
<feature type="domain" description="CAF1B/HIR1 beta-propeller" evidence="11">
    <location>
        <begin position="1"/>
        <end position="394"/>
    </location>
</feature>
<dbReference type="AlphaFoldDB" id="A0AAE1EUX2"/>
<comment type="similarity">
    <text evidence="2">Belongs to the WD repeat HIR1 family.</text>
</comment>
<keyword evidence="13" id="KW-1185">Reference proteome</keyword>
<evidence type="ECO:0000259" key="11">
    <source>
        <dbReference type="Pfam" id="PF24105"/>
    </source>
</evidence>
<keyword evidence="5" id="KW-0227">DNA damage</keyword>
<evidence type="ECO:0000256" key="4">
    <source>
        <dbReference type="ARBA" id="ARBA00022737"/>
    </source>
</evidence>
<keyword evidence="7" id="KW-0234">DNA repair</keyword>
<dbReference type="SUPFAM" id="SSF50978">
    <property type="entry name" value="WD40 repeat-like"/>
    <property type="match status" value="1"/>
</dbReference>
<dbReference type="GO" id="GO:0033186">
    <property type="term" value="C:CAF-1 complex"/>
    <property type="evidence" value="ECO:0007669"/>
    <property type="project" value="TreeGrafter"/>
</dbReference>
<comment type="subcellular location">
    <subcellularLocation>
        <location evidence="1">Nucleus</location>
    </subcellularLocation>
</comment>
<evidence type="ECO:0000256" key="9">
    <source>
        <dbReference type="PROSITE-ProRule" id="PRU00221"/>
    </source>
</evidence>
<dbReference type="InterPro" id="IPR019775">
    <property type="entry name" value="WD40_repeat_CS"/>
</dbReference>
<dbReference type="InterPro" id="IPR015943">
    <property type="entry name" value="WD40/YVTN_repeat-like_dom_sf"/>
</dbReference>
<evidence type="ECO:0000256" key="7">
    <source>
        <dbReference type="ARBA" id="ARBA00023204"/>
    </source>
</evidence>
<evidence type="ECO:0000256" key="8">
    <source>
        <dbReference type="ARBA" id="ARBA00023242"/>
    </source>
</evidence>
<reference evidence="12" key="1">
    <citation type="submission" date="2023-10" db="EMBL/GenBank/DDBJ databases">
        <title>Genome assemblies of two species of porcelain crab, Petrolisthes cinctipes and Petrolisthes manimaculis (Anomura: Porcellanidae).</title>
        <authorList>
            <person name="Angst P."/>
        </authorList>
    </citation>
    <scope>NUCLEOTIDE SEQUENCE</scope>
    <source>
        <strain evidence="12">PB745_01</strain>
        <tissue evidence="12">Gill</tissue>
    </source>
</reference>
<dbReference type="GO" id="GO:0006335">
    <property type="term" value="P:DNA replication-dependent chromatin assembly"/>
    <property type="evidence" value="ECO:0007669"/>
    <property type="project" value="InterPro"/>
</dbReference>
<protein>
    <recommendedName>
        <fullName evidence="11">CAF1B/HIR1 beta-propeller domain-containing protein</fullName>
    </recommendedName>
</protein>
<comment type="caution">
    <text evidence="12">The sequence shown here is derived from an EMBL/GenBank/DDBJ whole genome shotgun (WGS) entry which is preliminary data.</text>
</comment>
<feature type="compositionally biased region" description="Low complexity" evidence="10">
    <location>
        <begin position="624"/>
        <end position="636"/>
    </location>
</feature>
<evidence type="ECO:0000256" key="3">
    <source>
        <dbReference type="ARBA" id="ARBA00022574"/>
    </source>
</evidence>
<dbReference type="EMBL" id="JAWQEG010004389">
    <property type="protein sequence ID" value="KAK3861851.1"/>
    <property type="molecule type" value="Genomic_DNA"/>
</dbReference>
<dbReference type="InterPro" id="IPR001680">
    <property type="entry name" value="WD40_rpt"/>
</dbReference>
<dbReference type="PANTHER" id="PTHR15271">
    <property type="entry name" value="CHROMATIN ASSEMBLY FACTOR 1 SUBUNIT B"/>
    <property type="match status" value="1"/>
</dbReference>
<evidence type="ECO:0000313" key="13">
    <source>
        <dbReference type="Proteomes" id="UP001286313"/>
    </source>
</evidence>
<gene>
    <name evidence="12" type="ORF">Pcinc_032227</name>
</gene>
<feature type="compositionally biased region" description="Basic and acidic residues" evidence="10">
    <location>
        <begin position="413"/>
        <end position="428"/>
    </location>
</feature>
<feature type="repeat" description="WD" evidence="9">
    <location>
        <begin position="62"/>
        <end position="93"/>
    </location>
</feature>
<feature type="compositionally biased region" description="Low complexity" evidence="10">
    <location>
        <begin position="473"/>
        <end position="486"/>
    </location>
</feature>
<dbReference type="Proteomes" id="UP001286313">
    <property type="component" value="Unassembled WGS sequence"/>
</dbReference>